<dbReference type="EMBL" id="RWGY01000002">
    <property type="protein sequence ID" value="TVU51729.1"/>
    <property type="molecule type" value="Genomic_DNA"/>
</dbReference>
<dbReference type="Proteomes" id="UP000324897">
    <property type="component" value="Chromosome 6"/>
</dbReference>
<protein>
    <submittedName>
        <fullName evidence="1">Uncharacterized protein</fullName>
    </submittedName>
</protein>
<evidence type="ECO:0000313" key="1">
    <source>
        <dbReference type="EMBL" id="TVU51729.1"/>
    </source>
</evidence>
<reference evidence="1 2" key="1">
    <citation type="journal article" date="2019" name="Sci. Rep.">
        <title>A high-quality genome of Eragrostis curvula grass provides insights into Poaceae evolution and supports new strategies to enhance forage quality.</title>
        <authorList>
            <person name="Carballo J."/>
            <person name="Santos B.A.C.M."/>
            <person name="Zappacosta D."/>
            <person name="Garbus I."/>
            <person name="Selva J.P."/>
            <person name="Gallo C.A."/>
            <person name="Diaz A."/>
            <person name="Albertini E."/>
            <person name="Caccamo M."/>
            <person name="Echenique V."/>
        </authorList>
    </citation>
    <scope>NUCLEOTIDE SEQUENCE [LARGE SCALE GENOMIC DNA]</scope>
    <source>
        <strain evidence="2">cv. Victoria</strain>
        <tissue evidence="1">Leaf</tissue>
    </source>
</reference>
<dbReference type="AlphaFoldDB" id="A0A5J9WU61"/>
<sequence length="97" mass="10501">MSPMKKFYMPNIADAALLVQKAQSFATCASSIGRRLTTVPCSRDKLLCIAAMSTATLAFRAARKSAWFALTRRRSSIGMSTFATSFLQVGGETTPET</sequence>
<gene>
    <name evidence="1" type="ORF">EJB05_03171</name>
</gene>
<proteinExistence type="predicted"/>
<name>A0A5J9WU61_9POAL</name>
<dbReference type="Gramene" id="TVU51729">
    <property type="protein sequence ID" value="TVU51729"/>
    <property type="gene ID" value="EJB05_03171"/>
</dbReference>
<accession>A0A5J9WU61</accession>
<organism evidence="1 2">
    <name type="scientific">Eragrostis curvula</name>
    <name type="common">weeping love grass</name>
    <dbReference type="NCBI Taxonomy" id="38414"/>
    <lineage>
        <taxon>Eukaryota</taxon>
        <taxon>Viridiplantae</taxon>
        <taxon>Streptophyta</taxon>
        <taxon>Embryophyta</taxon>
        <taxon>Tracheophyta</taxon>
        <taxon>Spermatophyta</taxon>
        <taxon>Magnoliopsida</taxon>
        <taxon>Liliopsida</taxon>
        <taxon>Poales</taxon>
        <taxon>Poaceae</taxon>
        <taxon>PACMAD clade</taxon>
        <taxon>Chloridoideae</taxon>
        <taxon>Eragrostideae</taxon>
        <taxon>Eragrostidinae</taxon>
        <taxon>Eragrostis</taxon>
    </lineage>
</organism>
<evidence type="ECO:0000313" key="2">
    <source>
        <dbReference type="Proteomes" id="UP000324897"/>
    </source>
</evidence>
<keyword evidence="2" id="KW-1185">Reference proteome</keyword>
<comment type="caution">
    <text evidence="1">The sequence shown here is derived from an EMBL/GenBank/DDBJ whole genome shotgun (WGS) entry which is preliminary data.</text>
</comment>